<name>A0A438CAQ1_VITVI</name>
<evidence type="ECO:0000313" key="3">
    <source>
        <dbReference type="Proteomes" id="UP000288805"/>
    </source>
</evidence>
<protein>
    <submittedName>
        <fullName evidence="2">Uncharacterized protein</fullName>
    </submittedName>
</protein>
<evidence type="ECO:0000313" key="2">
    <source>
        <dbReference type="EMBL" id="RVW20307.1"/>
    </source>
</evidence>
<feature type="compositionally biased region" description="Polar residues" evidence="1">
    <location>
        <begin position="55"/>
        <end position="64"/>
    </location>
</feature>
<gene>
    <name evidence="2" type="ORF">CK203_116945</name>
</gene>
<dbReference type="Proteomes" id="UP000288805">
    <property type="component" value="Unassembled WGS sequence"/>
</dbReference>
<feature type="region of interest" description="Disordered" evidence="1">
    <location>
        <begin position="55"/>
        <end position="123"/>
    </location>
</feature>
<comment type="caution">
    <text evidence="2">The sequence shown here is derived from an EMBL/GenBank/DDBJ whole genome shotgun (WGS) entry which is preliminary data.</text>
</comment>
<accession>A0A438CAQ1</accession>
<feature type="region of interest" description="Disordered" evidence="1">
    <location>
        <begin position="380"/>
        <end position="410"/>
    </location>
</feature>
<dbReference type="AlphaFoldDB" id="A0A438CAQ1"/>
<dbReference type="EMBL" id="QGNW01002378">
    <property type="protein sequence ID" value="RVW20307.1"/>
    <property type="molecule type" value="Genomic_DNA"/>
</dbReference>
<sequence length="410" mass="45604">MRNPRGTCENEESLTHFFLNPPYRPFLHFANTKHPTNPHFPLPSCNLTLLHSIPSPSAEASTIPPSEGGEAIGPSSPASRCRYERRKPPTTPGATTSRPESSVRRSPAKRARTSSPGESSRAFEPSVDFELPFALSSEPIIKRPMVTTSLIEDNSDCRARPFHSELHFDQEAMRQQPELRDSYGLLERYHLEHLMTPRKFFYPRVALDFYQSMTTRGIWSPIVIHFSIDGCPGVLEARHIAEALQIPYESDDHLLSDSGPSYLRGTCFPTEPWLERRRLCREQFALDKWNQLVSYSAHPGAPPIIAPPVPPQPEHGELPTNTTPPMPTLEATSSALPTTFTNRIAILRQIQQHLGLLPPPQPDLPTSSAPIALAEDTTPAEVWIPPPQDEPPIVTSTLEDASSPPEAPTI</sequence>
<proteinExistence type="predicted"/>
<evidence type="ECO:0000256" key="1">
    <source>
        <dbReference type="SAM" id="MobiDB-lite"/>
    </source>
</evidence>
<organism evidence="2 3">
    <name type="scientific">Vitis vinifera</name>
    <name type="common">Grape</name>
    <dbReference type="NCBI Taxonomy" id="29760"/>
    <lineage>
        <taxon>Eukaryota</taxon>
        <taxon>Viridiplantae</taxon>
        <taxon>Streptophyta</taxon>
        <taxon>Embryophyta</taxon>
        <taxon>Tracheophyta</taxon>
        <taxon>Spermatophyta</taxon>
        <taxon>Magnoliopsida</taxon>
        <taxon>eudicotyledons</taxon>
        <taxon>Gunneridae</taxon>
        <taxon>Pentapetalae</taxon>
        <taxon>rosids</taxon>
        <taxon>Vitales</taxon>
        <taxon>Vitaceae</taxon>
        <taxon>Viteae</taxon>
        <taxon>Vitis</taxon>
    </lineage>
</organism>
<reference evidence="2 3" key="1">
    <citation type="journal article" date="2018" name="PLoS Genet.">
        <title>Population sequencing reveals clonal diversity and ancestral inbreeding in the grapevine cultivar Chardonnay.</title>
        <authorList>
            <person name="Roach M.J."/>
            <person name="Johnson D.L."/>
            <person name="Bohlmann J."/>
            <person name="van Vuuren H.J."/>
            <person name="Jones S.J."/>
            <person name="Pretorius I.S."/>
            <person name="Schmidt S.A."/>
            <person name="Borneman A.R."/>
        </authorList>
    </citation>
    <scope>NUCLEOTIDE SEQUENCE [LARGE SCALE GENOMIC DNA]</scope>
    <source>
        <strain evidence="3">cv. Chardonnay</strain>
        <tissue evidence="2">Leaf</tissue>
    </source>
</reference>